<evidence type="ECO:0000256" key="2">
    <source>
        <dbReference type="ARBA" id="ARBA00022692"/>
    </source>
</evidence>
<dbReference type="STRING" id="1229909.NSED_08810"/>
<feature type="transmembrane region" description="Helical" evidence="5">
    <location>
        <begin position="135"/>
        <end position="154"/>
    </location>
</feature>
<dbReference type="KEGG" id="nir:NSED_08810"/>
<dbReference type="AlphaFoldDB" id="K0BER7"/>
<accession>K0BER7</accession>
<evidence type="ECO:0000313" key="7">
    <source>
        <dbReference type="Proteomes" id="UP000006100"/>
    </source>
</evidence>
<protein>
    <recommendedName>
        <fullName evidence="8">Integral membrane protein</fullName>
    </recommendedName>
</protein>
<dbReference type="PANTHER" id="PTHR42198:SF1">
    <property type="entry name" value="INTEGRAL MEMBRANE PROTEIN"/>
    <property type="match status" value="1"/>
</dbReference>
<dbReference type="PANTHER" id="PTHR42198">
    <property type="entry name" value="INTEGRAL MEMBRANE PROTEIN"/>
    <property type="match status" value="1"/>
</dbReference>
<dbReference type="EMBL" id="CP003843">
    <property type="protein sequence ID" value="AFS83552.1"/>
    <property type="molecule type" value="Genomic_DNA"/>
</dbReference>
<comment type="subcellular location">
    <subcellularLocation>
        <location evidence="1">Membrane</location>
        <topology evidence="1">Multi-pass membrane protein</topology>
    </subcellularLocation>
</comment>
<dbReference type="InterPro" id="IPR002809">
    <property type="entry name" value="EMC3/TMCO1"/>
</dbReference>
<reference evidence="6 7" key="1">
    <citation type="journal article" date="2012" name="J. Bacteriol.">
        <title>Draft Genome Sequence of an Ammonia-Oxidizing Archaeon, "Candidatus Nitrosopumilus sediminis" AR2, from Svalbard in the Arctic Circle.</title>
        <authorList>
            <person name="Park S.J."/>
            <person name="Kim J.G."/>
            <person name="Jung M.Y."/>
            <person name="Kim S.J."/>
            <person name="Cha I.T."/>
            <person name="Ghai R."/>
            <person name="Martin-Cuadrado A.B."/>
            <person name="Rodriguez-Valera F."/>
            <person name="Rhee S.K."/>
        </authorList>
    </citation>
    <scope>NUCLEOTIDE SEQUENCE [LARGE SCALE GENOMIC DNA]</scope>
    <source>
        <strain evidence="6 7">AR2</strain>
    </source>
</reference>
<keyword evidence="7" id="KW-1185">Reference proteome</keyword>
<keyword evidence="3 5" id="KW-1133">Transmembrane helix</keyword>
<proteinExistence type="predicted"/>
<feature type="transmembrane region" description="Helical" evidence="5">
    <location>
        <begin position="196"/>
        <end position="214"/>
    </location>
</feature>
<evidence type="ECO:0000313" key="6">
    <source>
        <dbReference type="EMBL" id="AFS83552.1"/>
    </source>
</evidence>
<gene>
    <name evidence="6" type="ORF">NSED_08810</name>
</gene>
<evidence type="ECO:0000256" key="5">
    <source>
        <dbReference type="SAM" id="Phobius"/>
    </source>
</evidence>
<dbReference type="SMART" id="SM01415">
    <property type="entry name" value="DUF106"/>
    <property type="match status" value="1"/>
</dbReference>
<dbReference type="eggNOG" id="arCOG02673">
    <property type="taxonomic scope" value="Archaea"/>
</dbReference>
<sequence>MRDEYCMIDYLDYNFILFFLDNVFLQGDDGGIFSFMSQNRQALGSDDPIVKGAILSLFGVTGFGIVLNIFNSMVRKKMVDQDKLQRIMKETKGWQKERMAAMRAKDQAKIAELGKKSSYMNKMSMEMMQMNMRPMMITFVPLILIFYLVLPQLFSYTVAFSPISLNVIPGNFFQLTCTAEQALDVEHICFGKENALYLWAWYFLSSISFSGIIMKLTKTSMNMS</sequence>
<organism evidence="6 7">
    <name type="scientific">Candidatus Nitrosopumilus sediminis</name>
    <dbReference type="NCBI Taxonomy" id="1229909"/>
    <lineage>
        <taxon>Archaea</taxon>
        <taxon>Nitrososphaerota</taxon>
        <taxon>Nitrososphaeria</taxon>
        <taxon>Nitrosopumilales</taxon>
        <taxon>Nitrosopumilaceae</taxon>
        <taxon>Nitrosopumilus</taxon>
    </lineage>
</organism>
<evidence type="ECO:0008006" key="8">
    <source>
        <dbReference type="Google" id="ProtNLM"/>
    </source>
</evidence>
<keyword evidence="2 5" id="KW-0812">Transmembrane</keyword>
<evidence type="ECO:0000256" key="4">
    <source>
        <dbReference type="ARBA" id="ARBA00023136"/>
    </source>
</evidence>
<dbReference type="GO" id="GO:0016020">
    <property type="term" value="C:membrane"/>
    <property type="evidence" value="ECO:0007669"/>
    <property type="project" value="UniProtKB-SubCell"/>
</dbReference>
<keyword evidence="4 5" id="KW-0472">Membrane</keyword>
<dbReference type="HOGENOM" id="CLU_1335111_0_0_2"/>
<dbReference type="Pfam" id="PF01956">
    <property type="entry name" value="EMC3_TMCO1"/>
    <property type="match status" value="1"/>
</dbReference>
<dbReference type="PATRIC" id="fig|1229909.8.peg.1928"/>
<dbReference type="InterPro" id="IPR038978">
    <property type="entry name" value="MJ0935"/>
</dbReference>
<dbReference type="Proteomes" id="UP000006100">
    <property type="component" value="Chromosome"/>
</dbReference>
<evidence type="ECO:0000256" key="3">
    <source>
        <dbReference type="ARBA" id="ARBA00022989"/>
    </source>
</evidence>
<feature type="transmembrane region" description="Helical" evidence="5">
    <location>
        <begin position="49"/>
        <end position="70"/>
    </location>
</feature>
<name>K0BER7_9ARCH</name>
<evidence type="ECO:0000256" key="1">
    <source>
        <dbReference type="ARBA" id="ARBA00004141"/>
    </source>
</evidence>